<protein>
    <recommendedName>
        <fullName evidence="3">thioredoxin-dependent peroxiredoxin</fullName>
        <ecNumber evidence="3">1.11.1.24</ecNumber>
    </recommendedName>
    <alternativeName>
        <fullName evidence="11">Bacterioferritin comigratory protein</fullName>
    </alternativeName>
    <alternativeName>
        <fullName evidence="9">Thioredoxin peroxidase</fullName>
    </alternativeName>
</protein>
<evidence type="ECO:0000256" key="6">
    <source>
        <dbReference type="ARBA" id="ARBA00023002"/>
    </source>
</evidence>
<dbReference type="InterPro" id="IPR024706">
    <property type="entry name" value="Peroxiredoxin_AhpC-typ"/>
</dbReference>
<dbReference type="GO" id="GO:0005737">
    <property type="term" value="C:cytoplasm"/>
    <property type="evidence" value="ECO:0007669"/>
    <property type="project" value="TreeGrafter"/>
</dbReference>
<sequence>MLQEGDMAPDFTLPASNGEQVSLSDFRGKKNVILYFYPKDNTPGCTAEACDFRDRAGDFSELDTVILGVSLDDLQSHEKFIRKYNLPFLLLSDTEAEVSKKYGVYKEKNMFGKKKWGIERSTFIIDKEGRLAKIYRKVKVDGHVEDALAFVKEHLS</sequence>
<name>A0A1I2RJD0_9BACL</name>
<evidence type="ECO:0000256" key="13">
    <source>
        <dbReference type="PIRSR" id="PIRSR000239-1"/>
    </source>
</evidence>
<comment type="function">
    <text evidence="1">Thiol-specific peroxidase that catalyzes the reduction of hydrogen peroxide and organic hydroperoxides to water and alcohols, respectively. Plays a role in cell protection against oxidative stress by detoxifying peroxides and as sensor of hydrogen peroxide-mediated signaling events.</text>
</comment>
<dbReference type="EMBL" id="FOOK01000031">
    <property type="protein sequence ID" value="SFG40765.1"/>
    <property type="molecule type" value="Genomic_DNA"/>
</dbReference>
<evidence type="ECO:0000256" key="3">
    <source>
        <dbReference type="ARBA" id="ARBA00013017"/>
    </source>
</evidence>
<feature type="active site" description="Cysteine sulfenic acid (-SOH) intermediate; for peroxidase activity" evidence="13">
    <location>
        <position position="45"/>
    </location>
</feature>
<dbReference type="PROSITE" id="PS51352">
    <property type="entry name" value="THIOREDOXIN_2"/>
    <property type="match status" value="1"/>
</dbReference>
<dbReference type="PANTHER" id="PTHR42801">
    <property type="entry name" value="THIOREDOXIN-DEPENDENT PEROXIDE REDUCTASE"/>
    <property type="match status" value="1"/>
</dbReference>
<dbReference type="InterPro" id="IPR050924">
    <property type="entry name" value="Peroxiredoxin_BCP/PrxQ"/>
</dbReference>
<evidence type="ECO:0000313" key="15">
    <source>
        <dbReference type="EMBL" id="SFG40765.1"/>
    </source>
</evidence>
<organism evidence="15 16">
    <name type="scientific">Planifilum fulgidum</name>
    <dbReference type="NCBI Taxonomy" id="201973"/>
    <lineage>
        <taxon>Bacteria</taxon>
        <taxon>Bacillati</taxon>
        <taxon>Bacillota</taxon>
        <taxon>Bacilli</taxon>
        <taxon>Bacillales</taxon>
        <taxon>Thermoactinomycetaceae</taxon>
        <taxon>Planifilum</taxon>
    </lineage>
</organism>
<evidence type="ECO:0000256" key="1">
    <source>
        <dbReference type="ARBA" id="ARBA00003330"/>
    </source>
</evidence>
<evidence type="ECO:0000256" key="7">
    <source>
        <dbReference type="ARBA" id="ARBA00023157"/>
    </source>
</evidence>
<comment type="subunit">
    <text evidence="2">Monomer.</text>
</comment>
<proteinExistence type="inferred from homology"/>
<dbReference type="PANTHER" id="PTHR42801:SF4">
    <property type="entry name" value="AHPC_TSA FAMILY PROTEIN"/>
    <property type="match status" value="1"/>
</dbReference>
<dbReference type="EC" id="1.11.1.24" evidence="3"/>
<evidence type="ECO:0000256" key="4">
    <source>
        <dbReference type="ARBA" id="ARBA00022559"/>
    </source>
</evidence>
<dbReference type="FunFam" id="3.40.30.10:FF:000007">
    <property type="entry name" value="Thioredoxin-dependent thiol peroxidase"/>
    <property type="match status" value="1"/>
</dbReference>
<keyword evidence="7" id="KW-1015">Disulfide bond</keyword>
<dbReference type="OrthoDB" id="9812811at2"/>
<comment type="catalytic activity">
    <reaction evidence="12">
        <text>a hydroperoxide + [thioredoxin]-dithiol = an alcohol + [thioredoxin]-disulfide + H2O</text>
        <dbReference type="Rhea" id="RHEA:62620"/>
        <dbReference type="Rhea" id="RHEA-COMP:10698"/>
        <dbReference type="Rhea" id="RHEA-COMP:10700"/>
        <dbReference type="ChEBI" id="CHEBI:15377"/>
        <dbReference type="ChEBI" id="CHEBI:29950"/>
        <dbReference type="ChEBI" id="CHEBI:30879"/>
        <dbReference type="ChEBI" id="CHEBI:35924"/>
        <dbReference type="ChEBI" id="CHEBI:50058"/>
        <dbReference type="EC" id="1.11.1.24"/>
    </reaction>
</comment>
<dbReference type="SUPFAM" id="SSF52833">
    <property type="entry name" value="Thioredoxin-like"/>
    <property type="match status" value="1"/>
</dbReference>
<keyword evidence="5" id="KW-0049">Antioxidant</keyword>
<dbReference type="InterPro" id="IPR013766">
    <property type="entry name" value="Thioredoxin_domain"/>
</dbReference>
<dbReference type="AlphaFoldDB" id="A0A1I2RJD0"/>
<dbReference type="InterPro" id="IPR036249">
    <property type="entry name" value="Thioredoxin-like_sf"/>
</dbReference>
<evidence type="ECO:0000256" key="9">
    <source>
        <dbReference type="ARBA" id="ARBA00032824"/>
    </source>
</evidence>
<evidence type="ECO:0000256" key="5">
    <source>
        <dbReference type="ARBA" id="ARBA00022862"/>
    </source>
</evidence>
<evidence type="ECO:0000256" key="12">
    <source>
        <dbReference type="ARBA" id="ARBA00049091"/>
    </source>
</evidence>
<feature type="domain" description="Thioredoxin" evidence="14">
    <location>
        <begin position="2"/>
        <end position="156"/>
    </location>
</feature>
<evidence type="ECO:0000256" key="8">
    <source>
        <dbReference type="ARBA" id="ARBA00023284"/>
    </source>
</evidence>
<comment type="similarity">
    <text evidence="10">Belongs to the peroxiredoxin family. BCP/PrxQ subfamily.</text>
</comment>
<keyword evidence="16" id="KW-1185">Reference proteome</keyword>
<keyword evidence="4" id="KW-0575">Peroxidase</keyword>
<accession>A0A1I2RJD0</accession>
<dbReference type="STRING" id="201973.SAMN04488025_13140"/>
<dbReference type="NCBIfam" id="NF006960">
    <property type="entry name" value="PRK09437.1"/>
    <property type="match status" value="1"/>
</dbReference>
<dbReference type="Gene3D" id="3.40.30.10">
    <property type="entry name" value="Glutaredoxin"/>
    <property type="match status" value="1"/>
</dbReference>
<dbReference type="GO" id="GO:0034599">
    <property type="term" value="P:cellular response to oxidative stress"/>
    <property type="evidence" value="ECO:0007669"/>
    <property type="project" value="TreeGrafter"/>
</dbReference>
<dbReference type="PIRSF" id="PIRSF000239">
    <property type="entry name" value="AHPC"/>
    <property type="match status" value="1"/>
</dbReference>
<keyword evidence="8" id="KW-0676">Redox-active center</keyword>
<gene>
    <name evidence="15" type="ORF">SAMN04488025_13140</name>
</gene>
<evidence type="ECO:0000256" key="2">
    <source>
        <dbReference type="ARBA" id="ARBA00011245"/>
    </source>
</evidence>
<dbReference type="GO" id="GO:0045454">
    <property type="term" value="P:cell redox homeostasis"/>
    <property type="evidence" value="ECO:0007669"/>
    <property type="project" value="TreeGrafter"/>
</dbReference>
<evidence type="ECO:0000256" key="11">
    <source>
        <dbReference type="ARBA" id="ARBA00041373"/>
    </source>
</evidence>
<keyword evidence="6" id="KW-0560">Oxidoreductase</keyword>
<dbReference type="CDD" id="cd03017">
    <property type="entry name" value="PRX_BCP"/>
    <property type="match status" value="1"/>
</dbReference>
<dbReference type="InterPro" id="IPR000866">
    <property type="entry name" value="AhpC/TSA"/>
</dbReference>
<evidence type="ECO:0000259" key="14">
    <source>
        <dbReference type="PROSITE" id="PS51352"/>
    </source>
</evidence>
<dbReference type="Proteomes" id="UP000198661">
    <property type="component" value="Unassembled WGS sequence"/>
</dbReference>
<evidence type="ECO:0000313" key="16">
    <source>
        <dbReference type="Proteomes" id="UP000198661"/>
    </source>
</evidence>
<reference evidence="15 16" key="1">
    <citation type="submission" date="2016-10" db="EMBL/GenBank/DDBJ databases">
        <authorList>
            <person name="de Groot N.N."/>
        </authorList>
    </citation>
    <scope>NUCLEOTIDE SEQUENCE [LARGE SCALE GENOMIC DNA]</scope>
    <source>
        <strain evidence="15 16">DSM 44945</strain>
    </source>
</reference>
<dbReference type="GO" id="GO:0008379">
    <property type="term" value="F:thioredoxin peroxidase activity"/>
    <property type="evidence" value="ECO:0007669"/>
    <property type="project" value="TreeGrafter"/>
</dbReference>
<dbReference type="RefSeq" id="WP_092040523.1">
    <property type="nucleotide sequence ID" value="NZ_FOOK01000031.1"/>
</dbReference>
<evidence type="ECO:0000256" key="10">
    <source>
        <dbReference type="ARBA" id="ARBA00038489"/>
    </source>
</evidence>
<dbReference type="Pfam" id="PF00578">
    <property type="entry name" value="AhpC-TSA"/>
    <property type="match status" value="1"/>
</dbReference>